<dbReference type="PANTHER" id="PTHR22953">
    <property type="entry name" value="ACID PHOSPHATASE RELATED"/>
    <property type="match status" value="1"/>
</dbReference>
<keyword evidence="6" id="KW-1185">Reference proteome</keyword>
<evidence type="ECO:0000313" key="5">
    <source>
        <dbReference type="EMBL" id="MFC3199446.1"/>
    </source>
</evidence>
<evidence type="ECO:0000259" key="3">
    <source>
        <dbReference type="Pfam" id="PF00149"/>
    </source>
</evidence>
<dbReference type="InterPro" id="IPR004843">
    <property type="entry name" value="Calcineurin-like_PHP"/>
</dbReference>
<feature type="domain" description="Purple acid phosphatase N-terminal" evidence="4">
    <location>
        <begin position="38"/>
        <end position="133"/>
    </location>
</feature>
<dbReference type="Pfam" id="PF00149">
    <property type="entry name" value="Metallophos"/>
    <property type="match status" value="1"/>
</dbReference>
<dbReference type="SUPFAM" id="SSF56300">
    <property type="entry name" value="Metallo-dependent phosphatases"/>
    <property type="match status" value="1"/>
</dbReference>
<dbReference type="EMBL" id="JBHRTA010000038">
    <property type="protein sequence ID" value="MFC3199446.1"/>
    <property type="molecule type" value="Genomic_DNA"/>
</dbReference>
<dbReference type="Proteomes" id="UP001595526">
    <property type="component" value="Unassembled WGS sequence"/>
</dbReference>
<name>A0ABV7JTK6_9SPHI</name>
<comment type="caution">
    <text evidence="5">The sequence shown here is derived from an EMBL/GenBank/DDBJ whole genome shotgun (WGS) entry which is preliminary data.</text>
</comment>
<dbReference type="SUPFAM" id="SSF49363">
    <property type="entry name" value="Purple acid phosphatase, N-terminal domain"/>
    <property type="match status" value="1"/>
</dbReference>
<proteinExistence type="predicted"/>
<feature type="domain" description="Calcineurin-like phosphoesterase" evidence="3">
    <location>
        <begin position="192"/>
        <end position="408"/>
    </location>
</feature>
<dbReference type="InterPro" id="IPR029052">
    <property type="entry name" value="Metallo-depent_PP-like"/>
</dbReference>
<evidence type="ECO:0000313" key="6">
    <source>
        <dbReference type="Proteomes" id="UP001595526"/>
    </source>
</evidence>
<feature type="region of interest" description="Disordered" evidence="2">
    <location>
        <begin position="152"/>
        <end position="180"/>
    </location>
</feature>
<dbReference type="Gene3D" id="2.60.40.380">
    <property type="entry name" value="Purple acid phosphatase-like, N-terminal"/>
    <property type="match status" value="1"/>
</dbReference>
<organism evidence="5 6">
    <name type="scientific">Parapedobacter deserti</name>
    <dbReference type="NCBI Taxonomy" id="1912957"/>
    <lineage>
        <taxon>Bacteria</taxon>
        <taxon>Pseudomonadati</taxon>
        <taxon>Bacteroidota</taxon>
        <taxon>Sphingobacteriia</taxon>
        <taxon>Sphingobacteriales</taxon>
        <taxon>Sphingobacteriaceae</taxon>
        <taxon>Parapedobacter</taxon>
    </lineage>
</organism>
<evidence type="ECO:0000259" key="4">
    <source>
        <dbReference type="Pfam" id="PF16656"/>
    </source>
</evidence>
<dbReference type="PANTHER" id="PTHR22953:SF153">
    <property type="entry name" value="PURPLE ACID PHOSPHATASE"/>
    <property type="match status" value="1"/>
</dbReference>
<sequence>MTQSTPLHRAIALLLFSIAFSGPCFGQFRVLPYLLPADEAGSVRLTWFTETGISGKLAVWEANTGDTTYYSPDSIDLPSLRYSALEESERDSFPDMFANANWKHTVVLDDLTPRSTYHYRVTQGDSSYINQFTVAPRPGDQQHVRFIALADSETDPEGRQTKRPWSVGAQAPGSSGRPAGVTNYLLTETEGLIANLRHVKSEQPDFVMIAGDIVQGGGYQRAWDEFFFHTAGKFDDVFGGTVLLPALGNWENFGARNGGYEPQAVYQSRAKYKAYFTLPSNQHPTYQDAYYRVDYGPVTVITLDSSNGLPDSTDHDTNINISASTYPGDDLPDINPGSDQWKWAEAQLKDAHDAGQVVFVQFHHIPYSSGGHILPLTAENSSGQAGVPMRAYTPLFKKYGVVAVICGHNESLEHSLVDGIHFWDVGIAGDGLGYSLDDKDPRRANGYRQWVAHVDAAEHWDGRQLISGGKHYGHLVVDVIPQGEHVYEIIMIPQYIFPVTDEAGNVITTEAKTYDHIIRETRKFDRSGG</sequence>
<reference evidence="6" key="1">
    <citation type="journal article" date="2019" name="Int. J. Syst. Evol. Microbiol.">
        <title>The Global Catalogue of Microorganisms (GCM) 10K type strain sequencing project: providing services to taxonomists for standard genome sequencing and annotation.</title>
        <authorList>
            <consortium name="The Broad Institute Genomics Platform"/>
            <consortium name="The Broad Institute Genome Sequencing Center for Infectious Disease"/>
            <person name="Wu L."/>
            <person name="Ma J."/>
        </authorList>
    </citation>
    <scope>NUCLEOTIDE SEQUENCE [LARGE SCALE GENOMIC DNA]</scope>
    <source>
        <strain evidence="6">KCTC 52416</strain>
    </source>
</reference>
<keyword evidence="1" id="KW-0732">Signal</keyword>
<dbReference type="Pfam" id="PF16656">
    <property type="entry name" value="Pur_ac_phosph_N"/>
    <property type="match status" value="1"/>
</dbReference>
<evidence type="ECO:0000256" key="2">
    <source>
        <dbReference type="SAM" id="MobiDB-lite"/>
    </source>
</evidence>
<dbReference type="RefSeq" id="WP_379025051.1">
    <property type="nucleotide sequence ID" value="NZ_JBHRTA010000038.1"/>
</dbReference>
<dbReference type="Gene3D" id="3.60.21.10">
    <property type="match status" value="1"/>
</dbReference>
<protein>
    <submittedName>
        <fullName evidence="5">Metallophosphoesterase</fullName>
    </submittedName>
</protein>
<dbReference type="InterPro" id="IPR015914">
    <property type="entry name" value="PAPs_N"/>
</dbReference>
<dbReference type="InterPro" id="IPR008963">
    <property type="entry name" value="Purple_acid_Pase-like_N"/>
</dbReference>
<accession>A0ABV7JTK6</accession>
<dbReference type="InterPro" id="IPR039331">
    <property type="entry name" value="PAPs-like"/>
</dbReference>
<evidence type="ECO:0000256" key="1">
    <source>
        <dbReference type="ARBA" id="ARBA00022729"/>
    </source>
</evidence>
<gene>
    <name evidence="5" type="ORF">ACFOET_17625</name>
</gene>